<reference evidence="10 11" key="1">
    <citation type="journal article" date="2012" name="Stand. Genomic Sci.">
        <title>Complete genome sequence of the facultatively chemolithoautotrophic and methylotrophic alpha Proteobacterium Starkeya novella type strain (ATCC 8093(T)).</title>
        <authorList>
            <person name="Kappler U."/>
            <person name="Davenport K."/>
            <person name="Beatson S."/>
            <person name="Lucas S."/>
            <person name="Lapidus A."/>
            <person name="Copeland A."/>
            <person name="Berry K.W."/>
            <person name="Glavina Del Rio T."/>
            <person name="Hammon N."/>
            <person name="Dalin E."/>
            <person name="Tice H."/>
            <person name="Pitluck S."/>
            <person name="Richardson P."/>
            <person name="Bruce D."/>
            <person name="Goodwin L.A."/>
            <person name="Han C."/>
            <person name="Tapia R."/>
            <person name="Detter J.C."/>
            <person name="Chang Y.J."/>
            <person name="Jeffries C.D."/>
            <person name="Land M."/>
            <person name="Hauser L."/>
            <person name="Kyrpides N.C."/>
            <person name="Goker M."/>
            <person name="Ivanova N."/>
            <person name="Klenk H.P."/>
            <person name="Woyke T."/>
        </authorList>
    </citation>
    <scope>NUCLEOTIDE SEQUENCE [LARGE SCALE GENOMIC DNA]</scope>
    <source>
        <strain evidence="11">ATCC 8093 / DSM 506 / JCM 20403 / CCM 1077 / IAM 12100 / NBRC 12443 / NCIMB 10456</strain>
    </source>
</reference>
<evidence type="ECO:0000256" key="7">
    <source>
        <dbReference type="ARBA" id="ARBA00023150"/>
    </source>
</evidence>
<dbReference type="STRING" id="639283.Snov_1692"/>
<dbReference type="EMBL" id="CP002026">
    <property type="protein sequence ID" value="ADH88997.1"/>
    <property type="molecule type" value="Genomic_DNA"/>
</dbReference>
<comment type="catalytic activity">
    <reaction evidence="8">
        <text>Mo-molybdopterin + GTP + H(+) = Mo-molybdopterin guanine dinucleotide + diphosphate</text>
        <dbReference type="Rhea" id="RHEA:34243"/>
        <dbReference type="ChEBI" id="CHEBI:15378"/>
        <dbReference type="ChEBI" id="CHEBI:33019"/>
        <dbReference type="ChEBI" id="CHEBI:37565"/>
        <dbReference type="ChEBI" id="CHEBI:71302"/>
        <dbReference type="ChEBI" id="CHEBI:71310"/>
        <dbReference type="EC" id="2.7.7.77"/>
    </reaction>
</comment>
<gene>
    <name evidence="8" type="primary">mobA</name>
    <name evidence="10" type="ordered locus">Snov_1692</name>
</gene>
<evidence type="ECO:0000256" key="1">
    <source>
        <dbReference type="ARBA" id="ARBA00022490"/>
    </source>
</evidence>
<comment type="similarity">
    <text evidence="8">Belongs to the MobA family.</text>
</comment>
<keyword evidence="3 8" id="KW-0479">Metal-binding</keyword>
<keyword evidence="5 8" id="KW-0460">Magnesium</keyword>
<evidence type="ECO:0000256" key="8">
    <source>
        <dbReference type="HAMAP-Rule" id="MF_00316"/>
    </source>
</evidence>
<dbReference type="InterPro" id="IPR025877">
    <property type="entry name" value="MobA-like_NTP_Trfase"/>
</dbReference>
<feature type="binding site" evidence="8">
    <location>
        <position position="22"/>
    </location>
    <ligand>
        <name>GTP</name>
        <dbReference type="ChEBI" id="CHEBI:37565"/>
    </ligand>
</feature>
<dbReference type="AlphaFoldDB" id="D7AAJ4"/>
<feature type="binding site" evidence="8">
    <location>
        <position position="102"/>
    </location>
    <ligand>
        <name>Mg(2+)</name>
        <dbReference type="ChEBI" id="CHEBI:18420"/>
    </ligand>
</feature>
<dbReference type="InterPro" id="IPR013482">
    <property type="entry name" value="Molybde_CF_guanTrfase"/>
</dbReference>
<feature type="domain" description="MobA-like NTP transferase" evidence="9">
    <location>
        <begin position="6"/>
        <end position="161"/>
    </location>
</feature>
<dbReference type="InterPro" id="IPR029044">
    <property type="entry name" value="Nucleotide-diphossugar_trans"/>
</dbReference>
<dbReference type="OrthoDB" id="9788394at2"/>
<feature type="binding site" evidence="8">
    <location>
        <begin position="9"/>
        <end position="11"/>
    </location>
    <ligand>
        <name>GTP</name>
        <dbReference type="ChEBI" id="CHEBI:37565"/>
    </ligand>
</feature>
<dbReference type="PANTHER" id="PTHR19136">
    <property type="entry name" value="MOLYBDENUM COFACTOR GUANYLYLTRANSFERASE"/>
    <property type="match status" value="1"/>
</dbReference>
<accession>D7AAJ4</accession>
<dbReference type="EC" id="2.7.7.77" evidence="8"/>
<dbReference type="GO" id="GO:0005525">
    <property type="term" value="F:GTP binding"/>
    <property type="evidence" value="ECO:0007669"/>
    <property type="project" value="UniProtKB-UniRule"/>
</dbReference>
<dbReference type="GO" id="GO:0005737">
    <property type="term" value="C:cytoplasm"/>
    <property type="evidence" value="ECO:0007669"/>
    <property type="project" value="UniProtKB-SubCell"/>
</dbReference>
<dbReference type="Gene3D" id="3.90.550.10">
    <property type="entry name" value="Spore Coat Polysaccharide Biosynthesis Protein SpsA, Chain A"/>
    <property type="match status" value="1"/>
</dbReference>
<protein>
    <recommendedName>
        <fullName evidence="8">Molybdenum cofactor guanylyltransferase</fullName>
        <shortName evidence="8">MoCo guanylyltransferase</shortName>
        <ecNumber evidence="8">2.7.7.77</ecNumber>
    </recommendedName>
    <alternativeName>
        <fullName evidence="8">GTP:molybdopterin guanylyltransferase</fullName>
    </alternativeName>
    <alternativeName>
        <fullName evidence="8">Mo-MPT guanylyltransferase</fullName>
    </alternativeName>
    <alternativeName>
        <fullName evidence="8">Molybdopterin guanylyltransferase</fullName>
    </alternativeName>
    <alternativeName>
        <fullName evidence="8">Molybdopterin-guanine dinucleotide synthase</fullName>
        <shortName evidence="8">MGD synthase</shortName>
    </alternativeName>
</protein>
<comment type="subcellular location">
    <subcellularLocation>
        <location evidence="8">Cytoplasm</location>
    </subcellularLocation>
</comment>
<comment type="cofactor">
    <cofactor evidence="8">
        <name>Mg(2+)</name>
        <dbReference type="ChEBI" id="CHEBI:18420"/>
    </cofactor>
</comment>
<dbReference type="KEGG" id="sno:Snov_1692"/>
<evidence type="ECO:0000313" key="11">
    <source>
        <dbReference type="Proteomes" id="UP000006633"/>
    </source>
</evidence>
<feature type="binding site" evidence="8">
    <location>
        <position position="67"/>
    </location>
    <ligand>
        <name>GTP</name>
        <dbReference type="ChEBI" id="CHEBI:37565"/>
    </ligand>
</feature>
<proteinExistence type="inferred from homology"/>
<dbReference type="Pfam" id="PF12804">
    <property type="entry name" value="NTP_transf_3"/>
    <property type="match status" value="1"/>
</dbReference>
<keyword evidence="1 8" id="KW-0963">Cytoplasm</keyword>
<dbReference type="GO" id="GO:1902758">
    <property type="term" value="P:bis(molybdopterin guanine dinucleotide)molybdenum biosynthetic process"/>
    <property type="evidence" value="ECO:0007669"/>
    <property type="project" value="TreeGrafter"/>
</dbReference>
<keyword evidence="7 8" id="KW-0501">Molybdenum cofactor biosynthesis</keyword>
<dbReference type="CDD" id="cd02503">
    <property type="entry name" value="MobA"/>
    <property type="match status" value="1"/>
</dbReference>
<dbReference type="GO" id="GO:0061603">
    <property type="term" value="F:molybdenum cofactor guanylyltransferase activity"/>
    <property type="evidence" value="ECO:0007669"/>
    <property type="project" value="UniProtKB-EC"/>
</dbReference>
<feature type="binding site" evidence="8">
    <location>
        <position position="102"/>
    </location>
    <ligand>
        <name>GTP</name>
        <dbReference type="ChEBI" id="CHEBI:37565"/>
    </ligand>
</feature>
<comment type="subunit">
    <text evidence="8">Monomer.</text>
</comment>
<name>D7AAJ4_ANCN5</name>
<dbReference type="SUPFAM" id="SSF53448">
    <property type="entry name" value="Nucleotide-diphospho-sugar transferases"/>
    <property type="match status" value="1"/>
</dbReference>
<evidence type="ECO:0000256" key="5">
    <source>
        <dbReference type="ARBA" id="ARBA00022842"/>
    </source>
</evidence>
<evidence type="ECO:0000256" key="2">
    <source>
        <dbReference type="ARBA" id="ARBA00022679"/>
    </source>
</evidence>
<dbReference type="RefSeq" id="WP_013166501.1">
    <property type="nucleotide sequence ID" value="NC_014217.1"/>
</dbReference>
<evidence type="ECO:0000256" key="3">
    <source>
        <dbReference type="ARBA" id="ARBA00022723"/>
    </source>
</evidence>
<evidence type="ECO:0000256" key="6">
    <source>
        <dbReference type="ARBA" id="ARBA00023134"/>
    </source>
</evidence>
<dbReference type="HAMAP" id="MF_00316">
    <property type="entry name" value="MobA"/>
    <property type="match status" value="1"/>
</dbReference>
<keyword evidence="4 8" id="KW-0547">Nucleotide-binding</keyword>
<comment type="function">
    <text evidence="8">Transfers a GMP moiety from GTP to Mo-molybdopterin (Mo-MPT) cofactor (Moco or molybdenum cofactor) to form Mo-molybdopterin guanine dinucleotide (Mo-MGD) cofactor.</text>
</comment>
<dbReference type="GO" id="GO:0046872">
    <property type="term" value="F:metal ion binding"/>
    <property type="evidence" value="ECO:0007669"/>
    <property type="project" value="UniProtKB-KW"/>
</dbReference>
<dbReference type="HOGENOM" id="CLU_055597_5_0_5"/>
<evidence type="ECO:0000256" key="4">
    <source>
        <dbReference type="ARBA" id="ARBA00022741"/>
    </source>
</evidence>
<keyword evidence="6 8" id="KW-0342">GTP-binding</keyword>
<feature type="binding site" evidence="8">
    <location>
        <position position="50"/>
    </location>
    <ligand>
        <name>GTP</name>
        <dbReference type="ChEBI" id="CHEBI:37565"/>
    </ligand>
</feature>
<organism evidence="10 11">
    <name type="scientific">Ancylobacter novellus (strain ATCC 8093 / DSM 506 / JCM 20403 / CCM 1077 / IAM 12100 / NBRC 12443 / NCIMB 10456)</name>
    <name type="common">Starkeya novella</name>
    <dbReference type="NCBI Taxonomy" id="639283"/>
    <lineage>
        <taxon>Bacteria</taxon>
        <taxon>Pseudomonadati</taxon>
        <taxon>Pseudomonadota</taxon>
        <taxon>Alphaproteobacteria</taxon>
        <taxon>Hyphomicrobiales</taxon>
        <taxon>Xanthobacteraceae</taxon>
        <taxon>Ancylobacter</taxon>
    </lineage>
</organism>
<dbReference type="eggNOG" id="COG0746">
    <property type="taxonomic scope" value="Bacteria"/>
</dbReference>
<dbReference type="NCBIfam" id="TIGR02665">
    <property type="entry name" value="molyb_mobA"/>
    <property type="match status" value="1"/>
</dbReference>
<sequence length="202" mass="21253">MDKPVGLILAGGLSRRMGGGDKALRALGGEAILARIVRRIGPQVSMLLLNANGPAERFGVELPVVPDSLPDTPGPLAGILAGLDHVAAAFPGARYLLTVPADCPFLPADLATRLGEAAERAGAAYAASGGRTHPVVGLWPVAARDELRRLLADGERRVDRWTERVGAVAVEWPAEPFDPFFNVNTPDDLAEAERLLAAYPAL</sequence>
<dbReference type="Proteomes" id="UP000006633">
    <property type="component" value="Chromosome"/>
</dbReference>
<dbReference type="PANTHER" id="PTHR19136:SF81">
    <property type="entry name" value="MOLYBDENUM COFACTOR GUANYLYLTRANSFERASE"/>
    <property type="match status" value="1"/>
</dbReference>
<evidence type="ECO:0000259" key="9">
    <source>
        <dbReference type="Pfam" id="PF12804"/>
    </source>
</evidence>
<evidence type="ECO:0000313" key="10">
    <source>
        <dbReference type="EMBL" id="ADH88997.1"/>
    </source>
</evidence>
<comment type="domain">
    <text evidence="8">The N-terminal domain determines nucleotide recognition and specific binding, while the C-terminal domain determines the specific binding to the target protein.</text>
</comment>
<keyword evidence="11" id="KW-1185">Reference proteome</keyword>
<keyword evidence="2 8" id="KW-0808">Transferase</keyword>